<evidence type="ECO:0000256" key="3">
    <source>
        <dbReference type="ARBA" id="ARBA00022763"/>
    </source>
</evidence>
<dbReference type="InterPro" id="IPR000432">
    <property type="entry name" value="DNA_mismatch_repair_MutS_C"/>
</dbReference>
<evidence type="ECO:0000313" key="8">
    <source>
        <dbReference type="EMBL" id="KFV43780.1"/>
    </source>
</evidence>
<accession>A0A093EIH0</accession>
<evidence type="ECO:0000256" key="4">
    <source>
        <dbReference type="ARBA" id="ARBA00022840"/>
    </source>
</evidence>
<dbReference type="FunFam" id="1.10.1420.10:FF:000004">
    <property type="entry name" value="DNA mismatch repair protein Msh3"/>
    <property type="match status" value="1"/>
</dbReference>
<dbReference type="GO" id="GO:0006298">
    <property type="term" value="P:mismatch repair"/>
    <property type="evidence" value="ECO:0007669"/>
    <property type="project" value="InterPro"/>
</dbReference>
<proteinExistence type="inferred from homology"/>
<comment type="similarity">
    <text evidence="1">Belongs to the DNA mismatch repair MutS family. MSH3 subfamily.</text>
</comment>
<dbReference type="FunFam" id="3.40.50.300:FF:000917">
    <property type="entry name" value="DNA mismatch repair protein"/>
    <property type="match status" value="1"/>
</dbReference>
<dbReference type="PROSITE" id="PS00486">
    <property type="entry name" value="DNA_MISMATCH_REPAIR_2"/>
    <property type="match status" value="1"/>
</dbReference>
<evidence type="ECO:0000256" key="6">
    <source>
        <dbReference type="ARBA" id="ARBA00023204"/>
    </source>
</evidence>
<dbReference type="InterPro" id="IPR027417">
    <property type="entry name" value="P-loop_NTPase"/>
</dbReference>
<evidence type="ECO:0000256" key="5">
    <source>
        <dbReference type="ARBA" id="ARBA00023125"/>
    </source>
</evidence>
<dbReference type="GO" id="GO:0016447">
    <property type="term" value="P:somatic recombination of immunoglobulin gene segments"/>
    <property type="evidence" value="ECO:0007669"/>
    <property type="project" value="TreeGrafter"/>
</dbReference>
<gene>
    <name evidence="8" type="ORF">N341_06385</name>
</gene>
<dbReference type="AlphaFoldDB" id="A0A093EIH0"/>
<name>A0A093EIH0_TYTAL</name>
<dbReference type="GO" id="GO:0006312">
    <property type="term" value="P:mitotic recombination"/>
    <property type="evidence" value="ECO:0007669"/>
    <property type="project" value="TreeGrafter"/>
</dbReference>
<keyword evidence="9" id="KW-1185">Reference proteome</keyword>
<reference evidence="8 9" key="1">
    <citation type="submission" date="2014-04" db="EMBL/GenBank/DDBJ databases">
        <title>Genome evolution of avian class.</title>
        <authorList>
            <person name="Zhang G."/>
            <person name="Li C."/>
        </authorList>
    </citation>
    <scope>NUCLEOTIDE SEQUENCE [LARGE SCALE GENOMIC DNA]</scope>
    <source>
        <strain evidence="8">BGI_N341</strain>
    </source>
</reference>
<dbReference type="Proteomes" id="UP000054190">
    <property type="component" value="Unassembled WGS sequence"/>
</dbReference>
<protein>
    <submittedName>
        <fullName evidence="8">DNA mismatch repair protein Msh3</fullName>
    </submittedName>
</protein>
<dbReference type="SMART" id="SM00533">
    <property type="entry name" value="MUTSd"/>
    <property type="match status" value="1"/>
</dbReference>
<dbReference type="InterPro" id="IPR007696">
    <property type="entry name" value="DNA_mismatch_repair_MutS_core"/>
</dbReference>
<dbReference type="Gene3D" id="1.10.1420.10">
    <property type="match status" value="2"/>
</dbReference>
<dbReference type="EMBL" id="KK371573">
    <property type="protein sequence ID" value="KFV43780.1"/>
    <property type="molecule type" value="Genomic_DNA"/>
</dbReference>
<feature type="domain" description="DNA mismatch repair proteins mutS family" evidence="7">
    <location>
        <begin position="343"/>
        <end position="359"/>
    </location>
</feature>
<keyword evidence="4" id="KW-0067">ATP-binding</keyword>
<evidence type="ECO:0000256" key="2">
    <source>
        <dbReference type="ARBA" id="ARBA00022741"/>
    </source>
</evidence>
<keyword evidence="5" id="KW-0238">DNA-binding</keyword>
<dbReference type="GO" id="GO:0030983">
    <property type="term" value="F:mismatched DNA binding"/>
    <property type="evidence" value="ECO:0007669"/>
    <property type="project" value="InterPro"/>
</dbReference>
<dbReference type="Gene3D" id="3.40.50.300">
    <property type="entry name" value="P-loop containing nucleotide triphosphate hydrolases"/>
    <property type="match status" value="1"/>
</dbReference>
<dbReference type="PANTHER" id="PTHR11361:SF122">
    <property type="entry name" value="DNA MISMATCH REPAIR PROTEIN MSH3"/>
    <property type="match status" value="1"/>
</dbReference>
<dbReference type="GO" id="GO:0140664">
    <property type="term" value="F:ATP-dependent DNA damage sensor activity"/>
    <property type="evidence" value="ECO:0007669"/>
    <property type="project" value="InterPro"/>
</dbReference>
<keyword evidence="2" id="KW-0547">Nucleotide-binding</keyword>
<dbReference type="SMART" id="SM00534">
    <property type="entry name" value="MUTSac"/>
    <property type="match status" value="1"/>
</dbReference>
<evidence type="ECO:0000259" key="7">
    <source>
        <dbReference type="PROSITE" id="PS00486"/>
    </source>
</evidence>
<dbReference type="InterPro" id="IPR036187">
    <property type="entry name" value="DNA_mismatch_repair_MutS_sf"/>
</dbReference>
<organism evidence="8 9">
    <name type="scientific">Tyto alba</name>
    <name type="common">Barn owl</name>
    <dbReference type="NCBI Taxonomy" id="56313"/>
    <lineage>
        <taxon>Eukaryota</taxon>
        <taxon>Metazoa</taxon>
        <taxon>Chordata</taxon>
        <taxon>Craniata</taxon>
        <taxon>Vertebrata</taxon>
        <taxon>Euteleostomi</taxon>
        <taxon>Archelosauria</taxon>
        <taxon>Archosauria</taxon>
        <taxon>Dinosauria</taxon>
        <taxon>Saurischia</taxon>
        <taxon>Theropoda</taxon>
        <taxon>Coelurosauria</taxon>
        <taxon>Aves</taxon>
        <taxon>Neognathae</taxon>
        <taxon>Neoaves</taxon>
        <taxon>Telluraves</taxon>
        <taxon>Strigiformes</taxon>
        <taxon>Tytonidae</taxon>
        <taxon>Tyto</taxon>
    </lineage>
</organism>
<dbReference type="PANTHER" id="PTHR11361">
    <property type="entry name" value="DNA MISMATCH REPAIR PROTEIN MUTS FAMILY MEMBER"/>
    <property type="match status" value="1"/>
</dbReference>
<keyword evidence="3" id="KW-0227">DNA damage</keyword>
<keyword evidence="6" id="KW-0234">DNA repair</keyword>
<evidence type="ECO:0000256" key="1">
    <source>
        <dbReference type="ARBA" id="ARBA00007094"/>
    </source>
</evidence>
<dbReference type="SUPFAM" id="SSF52540">
    <property type="entry name" value="P-loop containing nucleoside triphosphate hydrolases"/>
    <property type="match status" value="1"/>
</dbReference>
<dbReference type="SUPFAM" id="SSF48334">
    <property type="entry name" value="DNA repair protein MutS, domain III"/>
    <property type="match status" value="1"/>
</dbReference>
<dbReference type="GO" id="GO:0005524">
    <property type="term" value="F:ATP binding"/>
    <property type="evidence" value="ECO:0007669"/>
    <property type="project" value="UniProtKB-KW"/>
</dbReference>
<dbReference type="GO" id="GO:0005634">
    <property type="term" value="C:nucleus"/>
    <property type="evidence" value="ECO:0007669"/>
    <property type="project" value="TreeGrafter"/>
</dbReference>
<evidence type="ECO:0000313" key="9">
    <source>
        <dbReference type="Proteomes" id="UP000054190"/>
    </source>
</evidence>
<sequence length="475" mass="53572">FPSQCSTQEFFLIVSTLSRLDLEIQVLVPVIRSHVKTPLLQNALLEIPELLSPVKHYLKILNEEAAKTGDKTQLFKDLTDFPVIRKKKEEILDVLSKIQLHLLDIRKQIKNPSAEYVTVSGQEFMIEVKNSHKSSVPSDWVMISSTKAVSRFHSPFIIENYRHLNQLREQLVLDCSAEWLKFLDHFSEHYHPVSKAIGHLATVDCLFSLAQVAKQGEYCRPTVQDNRQEVIIKNGRHPVIDVLLGEQDQYVPNTTNLSGDGERVMIITGPNMGGKSSYIKQVALITVMAQIGSYVPAEESTIGIVDGIFTRMGAADNIYKGQSTFMEELTDTADIIRKATSRSLVILDELGRGTSTHDGIAIAYATLEHFIRDVKSLTLFVTHYPSVCELEKVYPERVGNYHMAFLVNEEESAEQKGSEDEENPEFITFLYQITKGVSARSYGLNVAKLADIPKEVLKKAAHKSKELERIVNMKR</sequence>
<dbReference type="Pfam" id="PF00488">
    <property type="entry name" value="MutS_V"/>
    <property type="match status" value="1"/>
</dbReference>
<feature type="non-terminal residue" evidence="8">
    <location>
        <position position="475"/>
    </location>
</feature>
<feature type="non-terminal residue" evidence="8">
    <location>
        <position position="1"/>
    </location>
</feature>
<dbReference type="InterPro" id="IPR045076">
    <property type="entry name" value="MutS"/>
</dbReference>